<dbReference type="Pfam" id="PF18676">
    <property type="entry name" value="MBG_2"/>
    <property type="match status" value="2"/>
</dbReference>
<name>A0A7W6F6H8_9HYPH</name>
<organism evidence="6 7">
    <name type="scientific">Methylobacterium brachythecii</name>
    <dbReference type="NCBI Taxonomy" id="1176177"/>
    <lineage>
        <taxon>Bacteria</taxon>
        <taxon>Pseudomonadati</taxon>
        <taxon>Pseudomonadota</taxon>
        <taxon>Alphaproteobacteria</taxon>
        <taxon>Hyphomicrobiales</taxon>
        <taxon>Methylobacteriaceae</taxon>
        <taxon>Methylobacterium</taxon>
    </lineage>
</organism>
<comment type="caution">
    <text evidence="6">The sequence shown here is derived from an EMBL/GenBank/DDBJ whole genome shotgun (WGS) entry which is preliminary data.</text>
</comment>
<dbReference type="InterPro" id="IPR050909">
    <property type="entry name" value="Bact_Autotransporter_VF"/>
</dbReference>
<keyword evidence="8" id="KW-1185">Reference proteome</keyword>
<dbReference type="InterPro" id="IPR012334">
    <property type="entry name" value="Pectin_lyas_fold"/>
</dbReference>
<dbReference type="RefSeq" id="WP_183504280.1">
    <property type="nucleotide sequence ID" value="NZ_BSPG01000001.1"/>
</dbReference>
<keyword evidence="2" id="KW-0964">Secreted</keyword>
<accession>A0A7W6F6H8</accession>
<dbReference type="InterPro" id="IPR008638">
    <property type="entry name" value="FhaB/CdiA-like_TPS"/>
</dbReference>
<dbReference type="NCBIfam" id="TIGR01901">
    <property type="entry name" value="adhes_NPXG"/>
    <property type="match status" value="1"/>
</dbReference>
<gene>
    <name evidence="5" type="ORF">GCM10007884_02220</name>
    <name evidence="6" type="ORF">GGR33_001884</name>
</gene>
<dbReference type="EMBL" id="JACIDN010000003">
    <property type="protein sequence ID" value="MBB3902389.1"/>
    <property type="molecule type" value="Genomic_DNA"/>
</dbReference>
<dbReference type="SUPFAM" id="SSF51126">
    <property type="entry name" value="Pectin lyase-like"/>
    <property type="match status" value="1"/>
</dbReference>
<dbReference type="Proteomes" id="UP000517759">
    <property type="component" value="Unassembled WGS sequence"/>
</dbReference>
<reference evidence="6 7" key="3">
    <citation type="submission" date="2020-08" db="EMBL/GenBank/DDBJ databases">
        <title>Genomic Encyclopedia of Type Strains, Phase IV (KMG-IV): sequencing the most valuable type-strain genomes for metagenomic binning, comparative biology and taxonomic classification.</title>
        <authorList>
            <person name="Goeker M."/>
        </authorList>
    </citation>
    <scope>NUCLEOTIDE SEQUENCE [LARGE SCALE GENOMIC DNA]</scope>
    <source>
        <strain evidence="6 7">DSM 24105</strain>
    </source>
</reference>
<dbReference type="SMART" id="SM00912">
    <property type="entry name" value="Haemagg_act"/>
    <property type="match status" value="1"/>
</dbReference>
<proteinExistence type="predicted"/>
<reference evidence="5" key="1">
    <citation type="journal article" date="2014" name="Int. J. Syst. Evol. Microbiol.">
        <title>Complete genome of a new Firmicutes species belonging to the dominant human colonic microbiota ('Ruminococcus bicirculans') reveals two chromosomes and a selective capacity to utilize plant glucans.</title>
        <authorList>
            <consortium name="NISC Comparative Sequencing Program"/>
            <person name="Wegmann U."/>
            <person name="Louis P."/>
            <person name="Goesmann A."/>
            <person name="Henrissat B."/>
            <person name="Duncan S.H."/>
            <person name="Flint H.J."/>
        </authorList>
    </citation>
    <scope>NUCLEOTIDE SEQUENCE</scope>
    <source>
        <strain evidence="5">NBRC 107710</strain>
    </source>
</reference>
<evidence type="ECO:0000259" key="4">
    <source>
        <dbReference type="SMART" id="SM00912"/>
    </source>
</evidence>
<dbReference type="EMBL" id="BSPG01000001">
    <property type="protein sequence ID" value="GLS42237.1"/>
    <property type="molecule type" value="Genomic_DNA"/>
</dbReference>
<dbReference type="GO" id="GO:0005576">
    <property type="term" value="C:extracellular region"/>
    <property type="evidence" value="ECO:0007669"/>
    <property type="project" value="UniProtKB-SubCell"/>
</dbReference>
<dbReference type="Proteomes" id="UP001156881">
    <property type="component" value="Unassembled WGS sequence"/>
</dbReference>
<dbReference type="InterPro" id="IPR041286">
    <property type="entry name" value="MBG_2"/>
</dbReference>
<dbReference type="InterPro" id="IPR011050">
    <property type="entry name" value="Pectin_lyase_fold/virulence"/>
</dbReference>
<dbReference type="PANTHER" id="PTHR12338:SF8">
    <property type="entry name" value="HEME_HEMOPEXIN-BINDING PROTEIN"/>
    <property type="match status" value="1"/>
</dbReference>
<sequence>MTSQPILMQTAGETPNRRVAGRFLRRSLSLLLAGTALSSPTLPGAAELPRGGSVTYGTVGITQPSANQLTIQQSSQTAIVNWQGFSIGQGARVDINQPSSSSAILNRVTGSTPSTIAGQLNANGQVYLVNPNGIAITPTGTVQAGAFVGSSLDIADEDFKAGRRVFRGHGRSATVSNAGTIDIARGGYAALLGGQVDNSGTINVPLGRVGLGAGEQATLDLSGDGFLQVAIPSHDDGTGKALINHSGRISAAGGRVVIQAATARDAARNAINLSGVVEARTVSGHSGAIVLGGGEGGKVTVTGRLDASARAPRARTARAARGGQGGDITVTGQDIRLAGAQIKADGTTGGGRIRIGGDYQGGGTLQRAATTTVDAATTISADAGRTGNGGNVVLWSDQMTSFTGRISARGGTESGNGGNAEVSGKALLAYDGTADLTAAKGSFGTLLLDPYNVTISNGADANQTGFAATGNDSVINATTLSNALATANVTVTTGGAGSAGTQAGDITVAAPVAWSAPTILTLQAFHSIAVNSDLQVNGAGGLAFVTNNGGAGGTLTFGNGGRATYATSGGAGITGQSLSINGQAYGLIYSMAGLQNMAGNLAGNYALAQSLNGTGTAFTPIGDTTTAFTGQFNGLGQTVTNLTINTPARDSTGLFGAATGATIGNINLVAANVTGGDNTGALVGLATNSAIYGTTVSGSVTGGDTTGGLVGGLVGTSTTTVGGSTVIGSSSAATVVGTVNTGGLIGAVDAASVTGSSATGAVRGGDFTGGLIGNAQSTNISTSYATGAVSGGDLVGGLIGGLGGEGVNAAQATTLTLSYANGAVTGPGRVGGLVGLVSNNSTIANTYATGLTRGGTAAGGLIGEINSIPGTSAAPIAVGTSYATGLVTGGGTLGGLVGTSVVGSAQTVTNSYWDTQTTGQTTSAFGTGQTTAQLQGALPAGFSDAIWGTQANAYAFLNWRFPTGVLAVSGFARDAAANPIAGEAVRVATGGNISYQTNAGANGYYYVARDPLAGALPQGATAFLDGTNRGSRTVDAPLGAGALTNVDARIGRVVVATAQPTASGLAAVLASAGDSALSANIPYTVTATGGVPTFASGLPTFIEALGTAGFTVDRSLISNGSLQLAGAGSGAGTTTSAGPVAISAGQTVQSQTGDVVIATSQFTNNAGATGVQAGGRYLIYSQDYANDQRGGLAGGNLYNRSFAANGPGTVTQTGSQFVYTRQPILTVTATDATRTYGPTALGFTRSVTGLVNGDTAAQAFTGQSAVADTTSPLSGVGTYANGAQVTQGTLASSIGYAFAFVNAPVTITPAALTIQANNAFKPVGTTLTFAGTEFTTTGLVNGDTVTGVTLTSTGAPAAAAPGIYAILASNAQGTGVAANYAITYLPGTLAVQNTTIDPLTVAVALPTLDRQYPPPFSPVVDTPDVIVVAGESEVFTGHDVSVGSGIGRTSTTQPLSLGGGQPLQPRQEASVDDLDALGRELDAAVAACEQRDPRRVKVYTDCVARALETYADALEARIAQLPPAFRNIPAAVRIPAILRDTGARSAPLRSVPDVIRAAARKVRASRTVAQARSVVRAAVTVVRKAIGLIRADEPAVAARQVRQGNAVAGALQMVENRLAKATGL</sequence>
<protein>
    <submittedName>
        <fullName evidence="6">Filamentous hemagglutinin family protein</fullName>
    </submittedName>
</protein>
<evidence type="ECO:0000256" key="1">
    <source>
        <dbReference type="ARBA" id="ARBA00004613"/>
    </source>
</evidence>
<reference evidence="8" key="2">
    <citation type="journal article" date="2019" name="Int. J. Syst. Evol. Microbiol.">
        <title>The Global Catalogue of Microorganisms (GCM) 10K type strain sequencing project: providing services to taxonomists for standard genome sequencing and annotation.</title>
        <authorList>
            <consortium name="The Broad Institute Genomics Platform"/>
            <consortium name="The Broad Institute Genome Sequencing Center for Infectious Disease"/>
            <person name="Wu L."/>
            <person name="Ma J."/>
        </authorList>
    </citation>
    <scope>NUCLEOTIDE SEQUENCE [LARGE SCALE GENOMIC DNA]</scope>
    <source>
        <strain evidence="8">NBRC 107710</strain>
    </source>
</reference>
<feature type="domain" description="Filamentous haemagglutinin FhaB/tRNA nuclease CdiA-like TPS" evidence="4">
    <location>
        <begin position="45"/>
        <end position="158"/>
    </location>
</feature>
<evidence type="ECO:0000313" key="5">
    <source>
        <dbReference type="EMBL" id="GLS42237.1"/>
    </source>
</evidence>
<evidence type="ECO:0000313" key="8">
    <source>
        <dbReference type="Proteomes" id="UP001156881"/>
    </source>
</evidence>
<dbReference type="PANTHER" id="PTHR12338">
    <property type="entry name" value="AUTOTRANSPORTER"/>
    <property type="match status" value="1"/>
</dbReference>
<evidence type="ECO:0000313" key="6">
    <source>
        <dbReference type="EMBL" id="MBB3902389.1"/>
    </source>
</evidence>
<reference evidence="5" key="4">
    <citation type="submission" date="2023-01" db="EMBL/GenBank/DDBJ databases">
        <title>Draft genome sequence of Methylobacterium brachythecii strain NBRC 107710.</title>
        <authorList>
            <person name="Sun Q."/>
            <person name="Mori K."/>
        </authorList>
    </citation>
    <scope>NUCLEOTIDE SEQUENCE</scope>
    <source>
        <strain evidence="5">NBRC 107710</strain>
    </source>
</reference>
<dbReference type="Gene3D" id="2.160.20.110">
    <property type="match status" value="1"/>
</dbReference>
<dbReference type="Pfam" id="PF05860">
    <property type="entry name" value="TPS"/>
    <property type="match status" value="1"/>
</dbReference>
<evidence type="ECO:0000313" key="7">
    <source>
        <dbReference type="Proteomes" id="UP000517759"/>
    </source>
</evidence>
<comment type="subcellular location">
    <subcellularLocation>
        <location evidence="1">Secreted</location>
    </subcellularLocation>
</comment>
<keyword evidence="3" id="KW-0732">Signal</keyword>
<evidence type="ECO:0000256" key="3">
    <source>
        <dbReference type="ARBA" id="ARBA00022729"/>
    </source>
</evidence>
<evidence type="ECO:0000256" key="2">
    <source>
        <dbReference type="ARBA" id="ARBA00022525"/>
    </source>
</evidence>
<dbReference type="Gene3D" id="2.160.20.10">
    <property type="entry name" value="Single-stranded right-handed beta-helix, Pectin lyase-like"/>
    <property type="match status" value="1"/>
</dbReference>